<name>A0A075HWV2_9EURY</name>
<keyword evidence="8" id="KW-0132">Cell division</keyword>
<dbReference type="PANTHER" id="PTHR34701">
    <property type="entry name" value="TRANSCRIPTIONAL REGULATOR MRAZ"/>
    <property type="match status" value="1"/>
</dbReference>
<dbReference type="InterPro" id="IPR035644">
    <property type="entry name" value="MraZ_C"/>
</dbReference>
<evidence type="ECO:0000259" key="7">
    <source>
        <dbReference type="PROSITE" id="PS51740"/>
    </source>
</evidence>
<keyword evidence="5" id="KW-0238">DNA-binding</keyword>
<dbReference type="GO" id="GO:0051301">
    <property type="term" value="P:cell division"/>
    <property type="evidence" value="ECO:0007669"/>
    <property type="project" value="UniProtKB-KW"/>
</dbReference>
<dbReference type="InterPro" id="IPR038619">
    <property type="entry name" value="MraZ_sf"/>
</dbReference>
<dbReference type="CDD" id="cd16321">
    <property type="entry name" value="MraZ_C"/>
    <property type="match status" value="1"/>
</dbReference>
<dbReference type="NCBIfam" id="TIGR00242">
    <property type="entry name" value="division/cell wall cluster transcriptional repressor MraZ"/>
    <property type="match status" value="1"/>
</dbReference>
<dbReference type="Pfam" id="PF02381">
    <property type="entry name" value="MraZ"/>
    <property type="match status" value="2"/>
</dbReference>
<keyword evidence="2" id="KW-0963">Cytoplasm</keyword>
<keyword evidence="4" id="KW-0805">Transcription regulation</keyword>
<dbReference type="PANTHER" id="PTHR34701:SF1">
    <property type="entry name" value="TRANSCRIPTIONAL REGULATOR MRAZ"/>
    <property type="match status" value="1"/>
</dbReference>
<evidence type="ECO:0000313" key="8">
    <source>
        <dbReference type="EMBL" id="AIF20821.1"/>
    </source>
</evidence>
<dbReference type="EMBL" id="KF901176">
    <property type="protein sequence ID" value="AIF20821.1"/>
    <property type="molecule type" value="Genomic_DNA"/>
</dbReference>
<dbReference type="InterPro" id="IPR003444">
    <property type="entry name" value="MraZ"/>
</dbReference>
<protein>
    <recommendedName>
        <fullName evidence="1">Transcriptional regulator MraZ</fullName>
    </recommendedName>
</protein>
<evidence type="ECO:0000256" key="5">
    <source>
        <dbReference type="ARBA" id="ARBA00023125"/>
    </source>
</evidence>
<dbReference type="InterPro" id="IPR007159">
    <property type="entry name" value="SpoVT-AbrB_dom"/>
</dbReference>
<dbReference type="Gene3D" id="3.40.1550.20">
    <property type="entry name" value="Transcriptional regulator MraZ domain"/>
    <property type="match status" value="1"/>
</dbReference>
<dbReference type="PROSITE" id="PS51740">
    <property type="entry name" value="SPOVT_ABRB"/>
    <property type="match status" value="2"/>
</dbReference>
<evidence type="ECO:0000256" key="4">
    <source>
        <dbReference type="ARBA" id="ARBA00023015"/>
    </source>
</evidence>
<dbReference type="HAMAP" id="MF_01008">
    <property type="entry name" value="MraZ"/>
    <property type="match status" value="1"/>
</dbReference>
<dbReference type="GO" id="GO:2000143">
    <property type="term" value="P:negative regulation of DNA-templated transcription initiation"/>
    <property type="evidence" value="ECO:0007669"/>
    <property type="project" value="TreeGrafter"/>
</dbReference>
<reference evidence="8" key="1">
    <citation type="journal article" date="2014" name="Genome Biol. Evol.">
        <title>Pangenome evidence for extensive interdomain horizontal transfer affecting lineage core and shell genes in uncultured planktonic thaumarchaeota and euryarchaeota.</title>
        <authorList>
            <person name="Deschamps P."/>
            <person name="Zivanovic Y."/>
            <person name="Moreira D."/>
            <person name="Rodriguez-Valera F."/>
            <person name="Lopez-Garcia P."/>
        </authorList>
    </citation>
    <scope>NUCLEOTIDE SEQUENCE</scope>
</reference>
<keyword evidence="3" id="KW-0677">Repeat</keyword>
<dbReference type="GO" id="GO:0000976">
    <property type="term" value="F:transcription cis-regulatory region binding"/>
    <property type="evidence" value="ECO:0007669"/>
    <property type="project" value="TreeGrafter"/>
</dbReference>
<evidence type="ECO:0000256" key="6">
    <source>
        <dbReference type="ARBA" id="ARBA00023163"/>
    </source>
</evidence>
<gene>
    <name evidence="8" type="primary">mraZ</name>
</gene>
<evidence type="ECO:0000256" key="2">
    <source>
        <dbReference type="ARBA" id="ARBA00022490"/>
    </source>
</evidence>
<evidence type="ECO:0000256" key="1">
    <source>
        <dbReference type="ARBA" id="ARBA00013860"/>
    </source>
</evidence>
<keyword evidence="8" id="KW-0131">Cell cycle</keyword>
<dbReference type="InterPro" id="IPR020603">
    <property type="entry name" value="MraZ_dom"/>
</dbReference>
<dbReference type="GO" id="GO:0003700">
    <property type="term" value="F:DNA-binding transcription factor activity"/>
    <property type="evidence" value="ECO:0007669"/>
    <property type="project" value="InterPro"/>
</dbReference>
<proteinExistence type="inferred from homology"/>
<keyword evidence="6" id="KW-0804">Transcription</keyword>
<feature type="domain" description="SpoVT-AbrB" evidence="7">
    <location>
        <begin position="86"/>
        <end position="129"/>
    </location>
</feature>
<sequence>MTINQDTFTGEYSYTIDAKGRVNIPAKFRQSLAPENDQTFVITQGMDLCIWVYPLTAWQIIEDDLKDLSAISKVNRSFIRNTVRYASTVTFDKQGRIILSSNLMNYAKLKKDALIIGMVNKIEIWDPTLLAKVDKKNLEMDSSKYDELADRIIL</sequence>
<dbReference type="InterPro" id="IPR037914">
    <property type="entry name" value="SpoVT-AbrB_sf"/>
</dbReference>
<dbReference type="AlphaFoldDB" id="A0A075HWV2"/>
<feature type="domain" description="SpoVT-AbrB" evidence="7">
    <location>
        <begin position="11"/>
        <end position="57"/>
    </location>
</feature>
<organism evidence="8">
    <name type="scientific">uncultured marine group II/III euryarchaeote KM3_94_C01</name>
    <dbReference type="NCBI Taxonomy" id="1456545"/>
    <lineage>
        <taxon>Archaea</taxon>
        <taxon>Methanobacteriati</taxon>
        <taxon>Methanobacteriota</taxon>
        <taxon>environmental samples</taxon>
    </lineage>
</organism>
<evidence type="ECO:0000256" key="3">
    <source>
        <dbReference type="ARBA" id="ARBA00022737"/>
    </source>
</evidence>
<accession>A0A075HWV2</accession>
<dbReference type="CDD" id="cd16320">
    <property type="entry name" value="MraZ_N"/>
    <property type="match status" value="1"/>
</dbReference>
<dbReference type="InterPro" id="IPR035642">
    <property type="entry name" value="MraZ_N"/>
</dbReference>
<dbReference type="SUPFAM" id="SSF89447">
    <property type="entry name" value="AbrB/MazE/MraZ-like"/>
    <property type="match status" value="1"/>
</dbReference>